<accession>A0A182NX50</accession>
<feature type="signal peptide" evidence="1">
    <location>
        <begin position="1"/>
        <end position="22"/>
    </location>
</feature>
<organism evidence="2 3">
    <name type="scientific">Anopheles dirus</name>
    <dbReference type="NCBI Taxonomy" id="7168"/>
    <lineage>
        <taxon>Eukaryota</taxon>
        <taxon>Metazoa</taxon>
        <taxon>Ecdysozoa</taxon>
        <taxon>Arthropoda</taxon>
        <taxon>Hexapoda</taxon>
        <taxon>Insecta</taxon>
        <taxon>Pterygota</taxon>
        <taxon>Neoptera</taxon>
        <taxon>Endopterygota</taxon>
        <taxon>Diptera</taxon>
        <taxon>Nematocera</taxon>
        <taxon>Culicoidea</taxon>
        <taxon>Culicidae</taxon>
        <taxon>Anophelinae</taxon>
        <taxon>Anopheles</taxon>
    </lineage>
</organism>
<evidence type="ECO:0000313" key="2">
    <source>
        <dbReference type="EnsemblMetazoa" id="ADIR014444-PA"/>
    </source>
</evidence>
<dbReference type="EnsemblMetazoa" id="ADIR014444-RA">
    <property type="protein sequence ID" value="ADIR014444-PA"/>
    <property type="gene ID" value="ADIR014444"/>
</dbReference>
<sequence length="82" mass="8507">MDGGGAMLVVALLCCSDGECGAGVVCPFDPERCPDDGGWHVGVARSRLICSSSDDGGRVVGLVWSWFVWECSGDSIWGVGVV</sequence>
<dbReference type="VEuPathDB" id="VectorBase:ADIR014444"/>
<evidence type="ECO:0000256" key="1">
    <source>
        <dbReference type="SAM" id="SignalP"/>
    </source>
</evidence>
<protein>
    <recommendedName>
        <fullName evidence="4">Secreted protein</fullName>
    </recommendedName>
</protein>
<reference evidence="2" key="2">
    <citation type="submission" date="2020-05" db="UniProtKB">
        <authorList>
            <consortium name="EnsemblMetazoa"/>
        </authorList>
    </citation>
    <scope>IDENTIFICATION</scope>
    <source>
        <strain evidence="2">WRAIR2</strain>
    </source>
</reference>
<evidence type="ECO:0000313" key="3">
    <source>
        <dbReference type="Proteomes" id="UP000075884"/>
    </source>
</evidence>
<dbReference type="Proteomes" id="UP000075884">
    <property type="component" value="Unassembled WGS sequence"/>
</dbReference>
<feature type="chain" id="PRO_5008130594" description="Secreted protein" evidence="1">
    <location>
        <begin position="23"/>
        <end position="82"/>
    </location>
</feature>
<keyword evidence="1" id="KW-0732">Signal</keyword>
<dbReference type="AlphaFoldDB" id="A0A182NX50"/>
<evidence type="ECO:0008006" key="4">
    <source>
        <dbReference type="Google" id="ProtNLM"/>
    </source>
</evidence>
<proteinExistence type="predicted"/>
<reference evidence="3" key="1">
    <citation type="submission" date="2013-03" db="EMBL/GenBank/DDBJ databases">
        <title>The Genome Sequence of Anopheles dirus WRAIR2.</title>
        <authorList>
            <consortium name="The Broad Institute Genomics Platform"/>
            <person name="Neafsey D.E."/>
            <person name="Walton C."/>
            <person name="Walker B."/>
            <person name="Young S.K."/>
            <person name="Zeng Q."/>
            <person name="Gargeya S."/>
            <person name="Fitzgerald M."/>
            <person name="Haas B."/>
            <person name="Abouelleil A."/>
            <person name="Allen A.W."/>
            <person name="Alvarado L."/>
            <person name="Arachchi H.M."/>
            <person name="Berlin A.M."/>
            <person name="Chapman S.B."/>
            <person name="Gainer-Dewar J."/>
            <person name="Goldberg J."/>
            <person name="Griggs A."/>
            <person name="Gujja S."/>
            <person name="Hansen M."/>
            <person name="Howarth C."/>
            <person name="Imamovic A."/>
            <person name="Ireland A."/>
            <person name="Larimer J."/>
            <person name="McCowan C."/>
            <person name="Murphy C."/>
            <person name="Pearson M."/>
            <person name="Poon T.W."/>
            <person name="Priest M."/>
            <person name="Roberts A."/>
            <person name="Saif S."/>
            <person name="Shea T."/>
            <person name="Sisk P."/>
            <person name="Sykes S."/>
            <person name="Wortman J."/>
            <person name="Nusbaum C."/>
            <person name="Birren B."/>
        </authorList>
    </citation>
    <scope>NUCLEOTIDE SEQUENCE [LARGE SCALE GENOMIC DNA]</scope>
    <source>
        <strain evidence="3">WRAIR2</strain>
    </source>
</reference>
<keyword evidence="3" id="KW-1185">Reference proteome</keyword>
<name>A0A182NX50_9DIPT</name>